<dbReference type="PROSITE" id="PS00198">
    <property type="entry name" value="4FE4S_FER_1"/>
    <property type="match status" value="1"/>
</dbReference>
<dbReference type="InterPro" id="IPR017896">
    <property type="entry name" value="4Fe4S_Fe-S-bd"/>
</dbReference>
<keyword evidence="1" id="KW-0813">Transport</keyword>
<dbReference type="PANTHER" id="PTHR43177:SF5">
    <property type="entry name" value="ANAEROBIC DIMETHYL SULFOXIDE REDUCTASE CHAIN B-RELATED"/>
    <property type="match status" value="1"/>
</dbReference>
<gene>
    <name evidence="9" type="ORF">H8D96_17510</name>
</gene>
<protein>
    <submittedName>
        <fullName evidence="9">4Fe-4S binding protein</fullName>
    </submittedName>
</protein>
<dbReference type="EMBL" id="JACNIG010000324">
    <property type="protein sequence ID" value="MBC8433710.1"/>
    <property type="molecule type" value="Genomic_DNA"/>
</dbReference>
<evidence type="ECO:0000256" key="2">
    <source>
        <dbReference type="ARBA" id="ARBA00022485"/>
    </source>
</evidence>
<sequence>MKQYALIIDHISCWGCKTCEVACKQENNAPEGVKLIAVFEETFSVVDDKTDVMFQSNVCIHCDEPACVESCPEEAIAQRDDGIVVMDEQTCNGCRLCIDACPYHAISFDTHKDVAKKCNLCHHRVDNGLIPACADNVCLAHCIYFGDPDDIQREINEKHLRRNLLNNEVGPR</sequence>
<dbReference type="Pfam" id="PF13247">
    <property type="entry name" value="Fer4_11"/>
    <property type="match status" value="1"/>
</dbReference>
<keyword evidence="2" id="KW-0004">4Fe-4S</keyword>
<dbReference type="InterPro" id="IPR050954">
    <property type="entry name" value="ET_IronSulfur_Cluster-Binding"/>
</dbReference>
<dbReference type="GO" id="GO:0046872">
    <property type="term" value="F:metal ion binding"/>
    <property type="evidence" value="ECO:0007669"/>
    <property type="project" value="UniProtKB-KW"/>
</dbReference>
<reference evidence="9 10" key="1">
    <citation type="submission" date="2020-08" db="EMBL/GenBank/DDBJ databases">
        <title>Bridging the membrane lipid divide: bacteria of the FCB group superphylum have the potential to synthesize archaeal ether lipids.</title>
        <authorList>
            <person name="Villanueva L."/>
            <person name="Von Meijenfeldt F.A.B."/>
            <person name="Westbye A.B."/>
            <person name="Yadav S."/>
            <person name="Hopmans E.C."/>
            <person name="Dutilh B.E."/>
            <person name="Sinninghe Damste J.S."/>
        </authorList>
    </citation>
    <scope>NUCLEOTIDE SEQUENCE [LARGE SCALE GENOMIC DNA]</scope>
    <source>
        <strain evidence="9">NIOZ-UU17</strain>
    </source>
</reference>
<evidence type="ECO:0000313" key="9">
    <source>
        <dbReference type="EMBL" id="MBC8433710.1"/>
    </source>
</evidence>
<comment type="caution">
    <text evidence="9">The sequence shown here is derived from an EMBL/GenBank/DDBJ whole genome shotgun (WGS) entry which is preliminary data.</text>
</comment>
<evidence type="ECO:0000256" key="6">
    <source>
        <dbReference type="ARBA" id="ARBA00023004"/>
    </source>
</evidence>
<evidence type="ECO:0000256" key="3">
    <source>
        <dbReference type="ARBA" id="ARBA00022723"/>
    </source>
</evidence>
<dbReference type="PANTHER" id="PTHR43177">
    <property type="entry name" value="PROTEIN NRFC"/>
    <property type="match status" value="1"/>
</dbReference>
<feature type="domain" description="4Fe-4S ferredoxin-type" evidence="8">
    <location>
        <begin position="50"/>
        <end position="81"/>
    </location>
</feature>
<evidence type="ECO:0000256" key="7">
    <source>
        <dbReference type="ARBA" id="ARBA00023014"/>
    </source>
</evidence>
<evidence type="ECO:0000256" key="1">
    <source>
        <dbReference type="ARBA" id="ARBA00022448"/>
    </source>
</evidence>
<evidence type="ECO:0000256" key="4">
    <source>
        <dbReference type="ARBA" id="ARBA00022737"/>
    </source>
</evidence>
<keyword evidence="6" id="KW-0408">Iron</keyword>
<keyword evidence="3" id="KW-0479">Metal-binding</keyword>
<keyword evidence="5" id="KW-0249">Electron transport</keyword>
<dbReference type="InterPro" id="IPR017900">
    <property type="entry name" value="4Fe4S_Fe_S_CS"/>
</dbReference>
<dbReference type="Gene3D" id="3.30.70.20">
    <property type="match status" value="2"/>
</dbReference>
<dbReference type="AlphaFoldDB" id="A0A8J6P8B3"/>
<dbReference type="PROSITE" id="PS51379">
    <property type="entry name" value="4FE4S_FER_2"/>
    <property type="match status" value="3"/>
</dbReference>
<proteinExistence type="predicted"/>
<dbReference type="Proteomes" id="UP000605201">
    <property type="component" value="Unassembled WGS sequence"/>
</dbReference>
<feature type="domain" description="4Fe-4S ferredoxin-type" evidence="8">
    <location>
        <begin position="82"/>
        <end position="111"/>
    </location>
</feature>
<dbReference type="GO" id="GO:0051539">
    <property type="term" value="F:4 iron, 4 sulfur cluster binding"/>
    <property type="evidence" value="ECO:0007669"/>
    <property type="project" value="UniProtKB-KW"/>
</dbReference>
<dbReference type="SUPFAM" id="SSF54862">
    <property type="entry name" value="4Fe-4S ferredoxins"/>
    <property type="match status" value="1"/>
</dbReference>
<evidence type="ECO:0000313" key="10">
    <source>
        <dbReference type="Proteomes" id="UP000605201"/>
    </source>
</evidence>
<feature type="domain" description="4Fe-4S ferredoxin-type" evidence="8">
    <location>
        <begin position="4"/>
        <end position="33"/>
    </location>
</feature>
<accession>A0A8J6P8B3</accession>
<evidence type="ECO:0000259" key="8">
    <source>
        <dbReference type="PROSITE" id="PS51379"/>
    </source>
</evidence>
<keyword evidence="4" id="KW-0677">Repeat</keyword>
<dbReference type="Pfam" id="PF12800">
    <property type="entry name" value="Fer4_4"/>
    <property type="match status" value="1"/>
</dbReference>
<organism evidence="9 10">
    <name type="scientific">Candidatus Desulfatibia vada</name>
    <dbReference type="NCBI Taxonomy" id="2841696"/>
    <lineage>
        <taxon>Bacteria</taxon>
        <taxon>Pseudomonadati</taxon>
        <taxon>Thermodesulfobacteriota</taxon>
        <taxon>Desulfobacteria</taxon>
        <taxon>Desulfobacterales</taxon>
        <taxon>Desulfobacterales incertae sedis</taxon>
        <taxon>Candidatus Desulfatibia</taxon>
    </lineage>
</organism>
<evidence type="ECO:0000256" key="5">
    <source>
        <dbReference type="ARBA" id="ARBA00022982"/>
    </source>
</evidence>
<name>A0A8J6P8B3_9BACT</name>
<keyword evidence="7" id="KW-0411">Iron-sulfur</keyword>